<keyword evidence="2" id="KW-1185">Reference proteome</keyword>
<proteinExistence type="predicted"/>
<gene>
    <name evidence="1" type="ORF">Glove_476g78</name>
</gene>
<protein>
    <submittedName>
        <fullName evidence="1">Uncharacterized protein</fullName>
    </submittedName>
</protein>
<dbReference type="AlphaFoldDB" id="A0A397GMT0"/>
<dbReference type="Proteomes" id="UP000266861">
    <property type="component" value="Unassembled WGS sequence"/>
</dbReference>
<reference evidence="1 2" key="1">
    <citation type="submission" date="2018-08" db="EMBL/GenBank/DDBJ databases">
        <title>Genome and evolution of the arbuscular mycorrhizal fungus Diversispora epigaea (formerly Glomus versiforme) and its bacterial endosymbionts.</title>
        <authorList>
            <person name="Sun X."/>
            <person name="Fei Z."/>
            <person name="Harrison M."/>
        </authorList>
    </citation>
    <scope>NUCLEOTIDE SEQUENCE [LARGE SCALE GENOMIC DNA]</scope>
    <source>
        <strain evidence="1 2">IT104</strain>
    </source>
</reference>
<accession>A0A397GMT0</accession>
<organism evidence="1 2">
    <name type="scientific">Diversispora epigaea</name>
    <dbReference type="NCBI Taxonomy" id="1348612"/>
    <lineage>
        <taxon>Eukaryota</taxon>
        <taxon>Fungi</taxon>
        <taxon>Fungi incertae sedis</taxon>
        <taxon>Mucoromycota</taxon>
        <taxon>Glomeromycotina</taxon>
        <taxon>Glomeromycetes</taxon>
        <taxon>Diversisporales</taxon>
        <taxon>Diversisporaceae</taxon>
        <taxon>Diversispora</taxon>
    </lineage>
</organism>
<name>A0A397GMT0_9GLOM</name>
<comment type="caution">
    <text evidence="1">The sequence shown here is derived from an EMBL/GenBank/DDBJ whole genome shotgun (WGS) entry which is preliminary data.</text>
</comment>
<dbReference type="EMBL" id="PQFF01000415">
    <property type="protein sequence ID" value="RHZ51569.1"/>
    <property type="molecule type" value="Genomic_DNA"/>
</dbReference>
<evidence type="ECO:0000313" key="1">
    <source>
        <dbReference type="EMBL" id="RHZ51569.1"/>
    </source>
</evidence>
<evidence type="ECO:0000313" key="2">
    <source>
        <dbReference type="Proteomes" id="UP000266861"/>
    </source>
</evidence>
<sequence>MTNNKHHRYLDYEEQLISNEFSTQPKKVKLDSPIPDAVESFSSNNAEQEVIPLLPEKDMKRVEEEYSKMIPSQMWTLKSGRKVEEIIYEFARKLKRESCLHSFIIYESDVQTKSLFFEDEWKEITTSEVKNRPELEKSVKELLKKYTVDDVERLREIRFEPFITNGCKYDRKLHFDLDFVNNVYRGMATFMGDKQNPLIQRN</sequence>
<dbReference type="OrthoDB" id="2447334at2759"/>